<dbReference type="PANTHER" id="PTHR35807:SF2">
    <property type="entry name" value="TRANSCRIPTIONAL ACTIVATOR DOMAIN"/>
    <property type="match status" value="1"/>
</dbReference>
<dbReference type="GO" id="GO:0006355">
    <property type="term" value="P:regulation of DNA-templated transcription"/>
    <property type="evidence" value="ECO:0007669"/>
    <property type="project" value="InterPro"/>
</dbReference>
<dbReference type="InterPro" id="IPR036388">
    <property type="entry name" value="WH-like_DNA-bd_sf"/>
</dbReference>
<organism evidence="3 4">
    <name type="scientific">Marinobacterium lutimaris</name>
    <dbReference type="NCBI Taxonomy" id="568106"/>
    <lineage>
        <taxon>Bacteria</taxon>
        <taxon>Pseudomonadati</taxon>
        <taxon>Pseudomonadota</taxon>
        <taxon>Gammaproteobacteria</taxon>
        <taxon>Oceanospirillales</taxon>
        <taxon>Oceanospirillaceae</taxon>
        <taxon>Marinobacterium</taxon>
    </lineage>
</organism>
<dbReference type="Gene3D" id="1.25.40.10">
    <property type="entry name" value="Tetratricopeptide repeat domain"/>
    <property type="match status" value="1"/>
</dbReference>
<dbReference type="OrthoDB" id="1123107at2"/>
<dbReference type="InterPro" id="IPR011990">
    <property type="entry name" value="TPR-like_helical_dom_sf"/>
</dbReference>
<dbReference type="InterPro" id="IPR051677">
    <property type="entry name" value="AfsR-DnrI-RedD_regulator"/>
</dbReference>
<evidence type="ECO:0000259" key="2">
    <source>
        <dbReference type="SMART" id="SM01043"/>
    </source>
</evidence>
<dbReference type="Gene3D" id="1.10.10.10">
    <property type="entry name" value="Winged helix-like DNA-binding domain superfamily/Winged helix DNA-binding domain"/>
    <property type="match status" value="1"/>
</dbReference>
<dbReference type="SUPFAM" id="SSF52540">
    <property type="entry name" value="P-loop containing nucleoside triphosphate hydrolases"/>
    <property type="match status" value="1"/>
</dbReference>
<keyword evidence="4" id="KW-1185">Reference proteome</keyword>
<dbReference type="InterPro" id="IPR005158">
    <property type="entry name" value="BTAD"/>
</dbReference>
<proteinExistence type="predicted"/>
<feature type="domain" description="Bacterial transcriptional activator" evidence="2">
    <location>
        <begin position="922"/>
        <end position="1059"/>
    </location>
</feature>
<dbReference type="AlphaFoldDB" id="A0A1H6AEK6"/>
<keyword evidence="1" id="KW-0802">TPR repeat</keyword>
<evidence type="ECO:0000313" key="3">
    <source>
        <dbReference type="EMBL" id="SEG47209.1"/>
    </source>
</evidence>
<protein>
    <submittedName>
        <fullName evidence="3">Transcriptional regulatory protein, C terminal</fullName>
    </submittedName>
</protein>
<feature type="repeat" description="TPR" evidence="1">
    <location>
        <begin position="975"/>
        <end position="1008"/>
    </location>
</feature>
<dbReference type="Gene3D" id="3.40.50.300">
    <property type="entry name" value="P-loop containing nucleotide triphosphate hydrolases"/>
    <property type="match status" value="1"/>
</dbReference>
<gene>
    <name evidence="3" type="ORF">SAMN05444390_1022</name>
</gene>
<evidence type="ECO:0000256" key="1">
    <source>
        <dbReference type="PROSITE-ProRule" id="PRU00339"/>
    </source>
</evidence>
<dbReference type="InterPro" id="IPR016032">
    <property type="entry name" value="Sig_transdc_resp-reg_C-effctor"/>
</dbReference>
<reference evidence="3 4" key="1">
    <citation type="submission" date="2016-10" db="EMBL/GenBank/DDBJ databases">
        <authorList>
            <person name="de Groot N.N."/>
        </authorList>
    </citation>
    <scope>NUCLEOTIDE SEQUENCE [LARGE SCALE GENOMIC DNA]</scope>
    <source>
        <strain evidence="3 4">DSM 22012</strain>
    </source>
</reference>
<dbReference type="EMBL" id="FNVQ01000002">
    <property type="protein sequence ID" value="SEG47209.1"/>
    <property type="molecule type" value="Genomic_DNA"/>
</dbReference>
<dbReference type="SUPFAM" id="SSF48452">
    <property type="entry name" value="TPR-like"/>
    <property type="match status" value="2"/>
</dbReference>
<dbReference type="GO" id="GO:0003677">
    <property type="term" value="F:DNA binding"/>
    <property type="evidence" value="ECO:0007669"/>
    <property type="project" value="InterPro"/>
</dbReference>
<sequence length="1062" mass="120535">MDGSSVISSKLTAPILSNILRRDHLIESLDSAQAPLTWISAPGGAGKTTLIADFVQHKNTTNIWLKIDHSDCSPGAFFHHLSLAAKRAFSDDDLSLPKFTLEYSLGPDTFSDNFFNTLATHAADGETLLVLDDYHELSSESPVHRLVSRFAERLPEHFKIIVASRETPTPEFVTVKARGNMYRLDWQDIKFSRSETRQFLKKESTDNVNNSLIDIILDETAGWAAGIRLISSNLLLGANKSTPETSKNLFKHLNQDSFEFFAKEVFYNLSSDTKTLLLKTSFMPFFTDIMAKNITGLNNSAKLIDTLRRSNLFIESHPGANETYSFHPLFKKYLNNVFAATYSPQELAETLSQSAQLLVDQGAYEAAIELNIDTRRFSDAKQLIKVNARHFIDQGLIQQLTRWLDSIPDEFINGDPDTLLLMGKIQLIASPVHACTMIRRAISAYTEAEQIEQAILAYGDYFEALAISGTGYDLLETSLEELEELLLRCSGDITNLCESLACVVLFATSFRTLNHPLQARWKASAKAALEHCDDPVALLRRCNNMMIYYRFAGEDRSTYHLLNILQPIRQQLESIPVLKLQTQLIDAFQYGYVLGSGKKAIEVCRNSLEEGSKSGIRLYEFWFRYILILSLLRDDEFALADDEIQLLLDQYTQMPDVRRADILFLSGVSALYKADLFKAKHDLGKANELYRTSGATYPVHWSNIVLAFSCYELGELDKARSILKELSDSKWLGSNYLKYQALCVEAWLDYSNENDSSSDKLTDAFELAHRQNFIFIPTIGKKLFTCLCEKALLNGIEADYVRKIIKEHNLLPVSPSLYAHLWPYSIRIHTLDSFQVVAAAGDLEESITLQQKPLELLKFIISYGGKNISLDFIADNLWRDADGDAAYKSLKTTLYRLRKSLGDDQYIITRNNTLSLSEDCWVDALAFWESPADIDSCNVQSAQVLADTFKQPFLCEYHGEAWIDSARERINRNFNRLLEKISGYLLSRDNPEAAIPYFEKALELDPTEEDYYIGLMQCHHQMQRSDRVESVFSRYCSNVEALLNRAPSARMVKVRDDYLQRP</sequence>
<dbReference type="PROSITE" id="PS50005">
    <property type="entry name" value="TPR"/>
    <property type="match status" value="1"/>
</dbReference>
<dbReference type="SUPFAM" id="SSF46894">
    <property type="entry name" value="C-terminal effector domain of the bipartite response regulators"/>
    <property type="match status" value="1"/>
</dbReference>
<dbReference type="PANTHER" id="PTHR35807">
    <property type="entry name" value="TRANSCRIPTIONAL REGULATOR REDD-RELATED"/>
    <property type="match status" value="1"/>
</dbReference>
<dbReference type="InterPro" id="IPR019734">
    <property type="entry name" value="TPR_rpt"/>
</dbReference>
<dbReference type="SMART" id="SM01043">
    <property type="entry name" value="BTAD"/>
    <property type="match status" value="1"/>
</dbReference>
<accession>A0A1H6AEK6</accession>
<dbReference type="Pfam" id="PF03704">
    <property type="entry name" value="BTAD"/>
    <property type="match status" value="1"/>
</dbReference>
<dbReference type="InterPro" id="IPR059106">
    <property type="entry name" value="WHD_MalT"/>
</dbReference>
<dbReference type="Pfam" id="PF25873">
    <property type="entry name" value="WHD_MalT"/>
    <property type="match status" value="1"/>
</dbReference>
<name>A0A1H6AEK6_9GAMM</name>
<dbReference type="Proteomes" id="UP000236745">
    <property type="component" value="Unassembled WGS sequence"/>
</dbReference>
<dbReference type="InterPro" id="IPR027417">
    <property type="entry name" value="P-loop_NTPase"/>
</dbReference>
<dbReference type="RefSeq" id="WP_104003123.1">
    <property type="nucleotide sequence ID" value="NZ_FNVQ01000002.1"/>
</dbReference>
<evidence type="ECO:0000313" key="4">
    <source>
        <dbReference type="Proteomes" id="UP000236745"/>
    </source>
</evidence>